<dbReference type="EMBL" id="BGZK01000126">
    <property type="protein sequence ID" value="GBP21256.1"/>
    <property type="molecule type" value="Genomic_DNA"/>
</dbReference>
<dbReference type="AlphaFoldDB" id="A0A4C1U5Y8"/>
<protein>
    <submittedName>
        <fullName evidence="1">Uncharacterized protein</fullName>
    </submittedName>
</protein>
<gene>
    <name evidence="1" type="ORF">EVAR_84383_1</name>
</gene>
<proteinExistence type="predicted"/>
<dbReference type="Proteomes" id="UP000299102">
    <property type="component" value="Unassembled WGS sequence"/>
</dbReference>
<reference evidence="1 2" key="1">
    <citation type="journal article" date="2019" name="Commun. Biol.">
        <title>The bagworm genome reveals a unique fibroin gene that provides high tensile strength.</title>
        <authorList>
            <person name="Kono N."/>
            <person name="Nakamura H."/>
            <person name="Ohtoshi R."/>
            <person name="Tomita M."/>
            <person name="Numata K."/>
            <person name="Arakawa K."/>
        </authorList>
    </citation>
    <scope>NUCLEOTIDE SEQUENCE [LARGE SCALE GENOMIC DNA]</scope>
</reference>
<organism evidence="1 2">
    <name type="scientific">Eumeta variegata</name>
    <name type="common">Bagworm moth</name>
    <name type="synonym">Eumeta japonica</name>
    <dbReference type="NCBI Taxonomy" id="151549"/>
    <lineage>
        <taxon>Eukaryota</taxon>
        <taxon>Metazoa</taxon>
        <taxon>Ecdysozoa</taxon>
        <taxon>Arthropoda</taxon>
        <taxon>Hexapoda</taxon>
        <taxon>Insecta</taxon>
        <taxon>Pterygota</taxon>
        <taxon>Neoptera</taxon>
        <taxon>Endopterygota</taxon>
        <taxon>Lepidoptera</taxon>
        <taxon>Glossata</taxon>
        <taxon>Ditrysia</taxon>
        <taxon>Tineoidea</taxon>
        <taxon>Psychidae</taxon>
        <taxon>Oiketicinae</taxon>
        <taxon>Eumeta</taxon>
    </lineage>
</organism>
<name>A0A4C1U5Y8_EUMVA</name>
<evidence type="ECO:0000313" key="1">
    <source>
        <dbReference type="EMBL" id="GBP21256.1"/>
    </source>
</evidence>
<evidence type="ECO:0000313" key="2">
    <source>
        <dbReference type="Proteomes" id="UP000299102"/>
    </source>
</evidence>
<keyword evidence="2" id="KW-1185">Reference proteome</keyword>
<sequence>MKTNKGGISVNLARGGGSAMIYRRAPRRVAAHPELRANRAAKAMPSASLPARLRVPRLGKILKFVKKYAENFKNALCTPHAVSRSCRRRLLS</sequence>
<comment type="caution">
    <text evidence="1">The sequence shown here is derived from an EMBL/GenBank/DDBJ whole genome shotgun (WGS) entry which is preliminary data.</text>
</comment>
<accession>A0A4C1U5Y8</accession>